<keyword evidence="1" id="KW-0472">Membrane</keyword>
<dbReference type="EMBL" id="BQMJ01000049">
    <property type="protein sequence ID" value="GJQ13963.1"/>
    <property type="molecule type" value="Genomic_DNA"/>
</dbReference>
<comment type="caution">
    <text evidence="2">The sequence shown here is derived from an EMBL/GenBank/DDBJ whole genome shotgun (WGS) entry which is preliminary data.</text>
</comment>
<organism evidence="2 3">
    <name type="scientific">Galdieria partita</name>
    <dbReference type="NCBI Taxonomy" id="83374"/>
    <lineage>
        <taxon>Eukaryota</taxon>
        <taxon>Rhodophyta</taxon>
        <taxon>Bangiophyceae</taxon>
        <taxon>Galdieriales</taxon>
        <taxon>Galdieriaceae</taxon>
        <taxon>Galdieria</taxon>
    </lineage>
</organism>
<keyword evidence="3" id="KW-1185">Reference proteome</keyword>
<dbReference type="Proteomes" id="UP001061958">
    <property type="component" value="Unassembled WGS sequence"/>
</dbReference>
<dbReference type="AlphaFoldDB" id="A0A9C7PZW1"/>
<reference evidence="2" key="1">
    <citation type="journal article" date="2022" name="Proc. Natl. Acad. Sci. U.S.A.">
        <title>Life cycle and functional genomics of the unicellular red alga Galdieria for elucidating algal and plant evolution and industrial use.</title>
        <authorList>
            <person name="Hirooka S."/>
            <person name="Itabashi T."/>
            <person name="Ichinose T.M."/>
            <person name="Onuma R."/>
            <person name="Fujiwara T."/>
            <person name="Yamashita S."/>
            <person name="Jong L.W."/>
            <person name="Tomita R."/>
            <person name="Iwane A.H."/>
            <person name="Miyagishima S.Y."/>
        </authorList>
    </citation>
    <scope>NUCLEOTIDE SEQUENCE</scope>
    <source>
        <strain evidence="2">NBRC 102759</strain>
    </source>
</reference>
<sequence>MALCFGCLCSFSKKGSASTFRRPFGYRSETSSLRTSHLCRNITRQVTFFQMKTSSGNKVTEKFLNTEQDLGSVVSDEKPIEQSFASSEEQTTRLVSTPRRYGATIDMDGKSNVWAVEPKVTVESEAETRKGNWIPLVIGIIVILIAAGLPFLPLTNPDQFR</sequence>
<accession>A0A9C7PZW1</accession>
<gene>
    <name evidence="2" type="ORF">GpartN1_g5754.t1</name>
</gene>
<proteinExistence type="predicted"/>
<protein>
    <submittedName>
        <fullName evidence="2">Uncharacterized protein</fullName>
    </submittedName>
</protein>
<reference evidence="2" key="2">
    <citation type="submission" date="2022-01" db="EMBL/GenBank/DDBJ databases">
        <authorList>
            <person name="Hirooka S."/>
            <person name="Miyagishima S.Y."/>
        </authorList>
    </citation>
    <scope>NUCLEOTIDE SEQUENCE</scope>
    <source>
        <strain evidence="2">NBRC 102759</strain>
    </source>
</reference>
<feature type="transmembrane region" description="Helical" evidence="1">
    <location>
        <begin position="133"/>
        <end position="152"/>
    </location>
</feature>
<evidence type="ECO:0000313" key="3">
    <source>
        <dbReference type="Proteomes" id="UP001061958"/>
    </source>
</evidence>
<keyword evidence="1" id="KW-0812">Transmembrane</keyword>
<dbReference type="OrthoDB" id="46519at2759"/>
<evidence type="ECO:0000313" key="2">
    <source>
        <dbReference type="EMBL" id="GJQ13963.1"/>
    </source>
</evidence>
<name>A0A9C7PZW1_9RHOD</name>
<keyword evidence="1" id="KW-1133">Transmembrane helix</keyword>
<evidence type="ECO:0000256" key="1">
    <source>
        <dbReference type="SAM" id="Phobius"/>
    </source>
</evidence>